<evidence type="ECO:0000256" key="1">
    <source>
        <dbReference type="SAM" id="MobiDB-lite"/>
    </source>
</evidence>
<dbReference type="EMBL" id="HBGY01024652">
    <property type="protein sequence ID" value="CAD9596765.1"/>
    <property type="molecule type" value="Transcribed_RNA"/>
</dbReference>
<evidence type="ECO:0000313" key="2">
    <source>
        <dbReference type="EMBL" id="CAD9596765.1"/>
    </source>
</evidence>
<accession>A0A6U2QY23</accession>
<proteinExistence type="predicted"/>
<organism evidence="3">
    <name type="scientific">Leptocylindrus danicus</name>
    <dbReference type="NCBI Taxonomy" id="163516"/>
    <lineage>
        <taxon>Eukaryota</taxon>
        <taxon>Sar</taxon>
        <taxon>Stramenopiles</taxon>
        <taxon>Ochrophyta</taxon>
        <taxon>Bacillariophyta</taxon>
        <taxon>Coscinodiscophyceae</taxon>
        <taxon>Chaetocerotophycidae</taxon>
        <taxon>Leptocylindrales</taxon>
        <taxon>Leptocylindraceae</taxon>
        <taxon>Leptocylindrus</taxon>
    </lineage>
</organism>
<dbReference type="EMBL" id="HBGY01024653">
    <property type="protein sequence ID" value="CAD9596768.1"/>
    <property type="molecule type" value="Transcribed_RNA"/>
</dbReference>
<dbReference type="AlphaFoldDB" id="A0A6U2QY23"/>
<feature type="compositionally biased region" description="Acidic residues" evidence="1">
    <location>
        <begin position="249"/>
        <end position="259"/>
    </location>
</feature>
<sequence>MEVRIRAVSTCWPCHKTWGMLLCTNSSYVVMSRVIDCSLSSPLVFWWFFRSSRSQPRPHASASSFECSLNPKDYGLFYKFKLKMFFPRSAVDSLSSRSGERGSLLEQEMSRSAMIEDEPFGASMEVDTHYQERSTHVLTAVSSTSSISDVEMSDSTSKRKFEDTIGDNSSVELVVPIALKRRAVEDAMDTDDEHSVVCVSGKNEVVDGICDVIYDFVGSEVEGGAEIQPRQKSITRRGTCYKSNQYDSSSEDDDCDDGDDSSRCSDLTDDSNKHTGDDRCNPYFEGLDVAAVNCVGQRLNGLEICDDEPSGVSRRSHISNARPDVSDVSNHVDRYVRRSIRIIPFNRVTYVTRSVAASLAKRTRSGRRY</sequence>
<dbReference type="EMBL" id="HBGY01024654">
    <property type="protein sequence ID" value="CAD9596770.1"/>
    <property type="molecule type" value="Transcribed_RNA"/>
</dbReference>
<feature type="region of interest" description="Disordered" evidence="1">
    <location>
        <begin position="242"/>
        <end position="275"/>
    </location>
</feature>
<evidence type="ECO:0000313" key="4">
    <source>
        <dbReference type="EMBL" id="CAD9596770.1"/>
    </source>
</evidence>
<protein>
    <submittedName>
        <fullName evidence="3">Uncharacterized protein</fullName>
    </submittedName>
</protein>
<evidence type="ECO:0000313" key="3">
    <source>
        <dbReference type="EMBL" id="CAD9596768.1"/>
    </source>
</evidence>
<gene>
    <name evidence="2" type="ORF">LDAN0321_LOCUS15284</name>
    <name evidence="3" type="ORF">LDAN0321_LOCUS15285</name>
    <name evidence="4" type="ORF">LDAN0321_LOCUS15286</name>
</gene>
<name>A0A6U2QY23_9STRA</name>
<reference evidence="3" key="1">
    <citation type="submission" date="2021-01" db="EMBL/GenBank/DDBJ databases">
        <authorList>
            <person name="Corre E."/>
            <person name="Pelletier E."/>
            <person name="Niang G."/>
            <person name="Scheremetjew M."/>
            <person name="Finn R."/>
            <person name="Kale V."/>
            <person name="Holt S."/>
            <person name="Cochrane G."/>
            <person name="Meng A."/>
            <person name="Brown T."/>
            <person name="Cohen L."/>
        </authorList>
    </citation>
    <scope>NUCLEOTIDE SEQUENCE</scope>
    <source>
        <strain evidence="3">B650</strain>
    </source>
</reference>